<dbReference type="RefSeq" id="WP_133735756.1">
    <property type="nucleotide sequence ID" value="NZ_SOAX01000003.1"/>
</dbReference>
<dbReference type="Proteomes" id="UP000295830">
    <property type="component" value="Unassembled WGS sequence"/>
</dbReference>
<comment type="similarity">
    <text evidence="1">Belongs to the ATP-dependent AMP-binding enzyme family.</text>
</comment>
<dbReference type="AlphaFoldDB" id="A0A4R7JTM8"/>
<dbReference type="InterPro" id="IPR042099">
    <property type="entry name" value="ANL_N_sf"/>
</dbReference>
<protein>
    <submittedName>
        <fullName evidence="7">Acetoacetyl-CoA synthetase</fullName>
    </submittedName>
</protein>
<accession>A0A4R7JTM8</accession>
<keyword evidence="8" id="KW-1185">Reference proteome</keyword>
<sequence>MTTAPIWTPSTDRIRNARITRFRNWLETEKGHAIPEGYEGLHQWSVDHPEAFWESIWQFFDVRGQYQPSRVLENGDRMPGANWFGGAKLNFAENLLRGEPDKVALIEQREDGRGRQLTYGELRELSARLAGTLQAHGVGKGDRVAGFVTNGLEAVIGMLATARLGAVWSSCSPDFGYQGVLERFGQIEPKVLIAVNGYQYNGKKLDTRERIDALAGELPGLALRIHIDNQGDFPWDEAEGAVSWTDALAEEPAAGFTPMAFDDPLYILYSSGTTGAPKCIVHGVGGTLLQHLKELGLHTDVGRDDVVFYYTTCGWMMWNWLVSTLATGATALLYDGSPMAPETEVLWNLAEEHGITVFGASAKFYAACEKNGLKPAETHALGPLRAVLSTGSPLAHESFDYIYNAIKQDLCLASISGGTDIVSCFALGNPILPVYRGELQCIGLGMDVGIFNDNGESVTEEKGELVCRQPFPCMPVGFWNDPDGERFRKAYFAQFPGVWAHGDFGEIREHPATDTTPAQRGMVIHGRADAVLNPGGVRIGTAEIYRQVEKVDAVLESLAVGQQWENDVRVVLFVRLREGVELDETLSRTIRDTIRANTTPRHVPAKILQVPDIPRTLSGKIVELAVRNVIHGEPVKNREALANPEALEHFADRPELAE</sequence>
<dbReference type="InterPro" id="IPR045851">
    <property type="entry name" value="AMP-bd_C_sf"/>
</dbReference>
<dbReference type="NCBIfam" id="TIGR01217">
    <property type="entry name" value="ac_ac_CoA_syn"/>
    <property type="match status" value="1"/>
</dbReference>
<feature type="domain" description="Acetyl-coenzyme A synthetase N-terminal" evidence="6">
    <location>
        <begin position="38"/>
        <end position="94"/>
    </location>
</feature>
<dbReference type="PROSITE" id="PS00455">
    <property type="entry name" value="AMP_BINDING"/>
    <property type="match status" value="1"/>
</dbReference>
<dbReference type="NCBIfam" id="NF002937">
    <property type="entry name" value="PRK03584.1"/>
    <property type="match status" value="1"/>
</dbReference>
<evidence type="ECO:0000256" key="2">
    <source>
        <dbReference type="ARBA" id="ARBA00022598"/>
    </source>
</evidence>
<dbReference type="SUPFAM" id="SSF56801">
    <property type="entry name" value="Acetyl-CoA synthetase-like"/>
    <property type="match status" value="1"/>
</dbReference>
<evidence type="ECO:0000259" key="5">
    <source>
        <dbReference type="Pfam" id="PF00501"/>
    </source>
</evidence>
<dbReference type="InterPro" id="IPR020845">
    <property type="entry name" value="AMP-binding_CS"/>
</dbReference>
<dbReference type="OrthoDB" id="9803968at2"/>
<evidence type="ECO:0000313" key="7">
    <source>
        <dbReference type="EMBL" id="TDT41385.1"/>
    </source>
</evidence>
<evidence type="ECO:0000259" key="6">
    <source>
        <dbReference type="Pfam" id="PF16177"/>
    </source>
</evidence>
<proteinExistence type="inferred from homology"/>
<name>A0A4R7JTM8_9GAMM</name>
<dbReference type="EMBL" id="SOAX01000003">
    <property type="protein sequence ID" value="TDT41385.1"/>
    <property type="molecule type" value="Genomic_DNA"/>
</dbReference>
<dbReference type="Pfam" id="PF16177">
    <property type="entry name" value="ACAS_N"/>
    <property type="match status" value="1"/>
</dbReference>
<reference evidence="7 8" key="1">
    <citation type="submission" date="2019-03" db="EMBL/GenBank/DDBJ databases">
        <title>Genomic Encyclopedia of Type Strains, Phase IV (KMG-IV): sequencing the most valuable type-strain genomes for metagenomic binning, comparative biology and taxonomic classification.</title>
        <authorList>
            <person name="Goeker M."/>
        </authorList>
    </citation>
    <scope>NUCLEOTIDE SEQUENCE [LARGE SCALE GENOMIC DNA]</scope>
    <source>
        <strain evidence="7 8">DSM 15505</strain>
    </source>
</reference>
<comment type="caution">
    <text evidence="7">The sequence shown here is derived from an EMBL/GenBank/DDBJ whole genome shotgun (WGS) entry which is preliminary data.</text>
</comment>
<dbReference type="CDD" id="cd05943">
    <property type="entry name" value="AACS"/>
    <property type="match status" value="1"/>
</dbReference>
<dbReference type="InterPro" id="IPR032387">
    <property type="entry name" value="ACAS_N"/>
</dbReference>
<evidence type="ECO:0000256" key="3">
    <source>
        <dbReference type="ARBA" id="ARBA00022741"/>
    </source>
</evidence>
<dbReference type="GO" id="GO:0005524">
    <property type="term" value="F:ATP binding"/>
    <property type="evidence" value="ECO:0007669"/>
    <property type="project" value="UniProtKB-KW"/>
</dbReference>
<dbReference type="Gene3D" id="3.30.300.30">
    <property type="match status" value="1"/>
</dbReference>
<keyword evidence="3" id="KW-0547">Nucleotide-binding</keyword>
<dbReference type="Pfam" id="PF00501">
    <property type="entry name" value="AMP-binding"/>
    <property type="match status" value="1"/>
</dbReference>
<dbReference type="GO" id="GO:0030729">
    <property type="term" value="F:acetoacetate-CoA ligase activity"/>
    <property type="evidence" value="ECO:0007669"/>
    <property type="project" value="InterPro"/>
</dbReference>
<organism evidence="7 8">
    <name type="scientific">Halospina denitrificans</name>
    <dbReference type="NCBI Taxonomy" id="332522"/>
    <lineage>
        <taxon>Bacteria</taxon>
        <taxon>Pseudomonadati</taxon>
        <taxon>Pseudomonadota</taxon>
        <taxon>Gammaproteobacteria</taxon>
        <taxon>Halospina</taxon>
    </lineage>
</organism>
<dbReference type="PANTHER" id="PTHR42921:SF1">
    <property type="entry name" value="ACETOACETYL-COA SYNTHETASE"/>
    <property type="match status" value="1"/>
</dbReference>
<dbReference type="PANTHER" id="PTHR42921">
    <property type="entry name" value="ACETOACETYL-COA SYNTHETASE"/>
    <property type="match status" value="1"/>
</dbReference>
<dbReference type="Gene3D" id="3.40.50.12780">
    <property type="entry name" value="N-terminal domain of ligase-like"/>
    <property type="match status" value="1"/>
</dbReference>
<evidence type="ECO:0000256" key="1">
    <source>
        <dbReference type="ARBA" id="ARBA00006432"/>
    </source>
</evidence>
<dbReference type="GO" id="GO:0006629">
    <property type="term" value="P:lipid metabolic process"/>
    <property type="evidence" value="ECO:0007669"/>
    <property type="project" value="InterPro"/>
</dbReference>
<gene>
    <name evidence="7" type="ORF">DES49_1468</name>
</gene>
<keyword evidence="2" id="KW-0436">Ligase</keyword>
<dbReference type="InterPro" id="IPR005914">
    <property type="entry name" value="Acac_CoA_synth"/>
</dbReference>
<feature type="domain" description="AMP-dependent synthetase/ligase" evidence="5">
    <location>
        <begin position="97"/>
        <end position="470"/>
    </location>
</feature>
<keyword evidence="4" id="KW-0067">ATP-binding</keyword>
<evidence type="ECO:0000313" key="8">
    <source>
        <dbReference type="Proteomes" id="UP000295830"/>
    </source>
</evidence>
<dbReference type="InterPro" id="IPR000873">
    <property type="entry name" value="AMP-dep_synth/lig_dom"/>
</dbReference>
<evidence type="ECO:0000256" key="4">
    <source>
        <dbReference type="ARBA" id="ARBA00022840"/>
    </source>
</evidence>